<dbReference type="EMBL" id="AFXP01000010">
    <property type="protein sequence ID" value="EHG16095.1"/>
    <property type="molecule type" value="Genomic_DNA"/>
</dbReference>
<feature type="chain" id="PRO_5003485244" evidence="1">
    <location>
        <begin position="21"/>
        <end position="344"/>
    </location>
</feature>
<feature type="signal peptide" evidence="1">
    <location>
        <begin position="1"/>
        <end position="20"/>
    </location>
</feature>
<dbReference type="AlphaFoldDB" id="G6AGR1"/>
<dbReference type="PATRIC" id="fig|857291.3.peg.1260"/>
<protein>
    <submittedName>
        <fullName evidence="2">Uncharacterized protein</fullName>
    </submittedName>
</protein>
<dbReference type="HOGENOM" id="CLU_747758_0_0_10"/>
<name>G6AGR1_9BACT</name>
<evidence type="ECO:0000313" key="2">
    <source>
        <dbReference type="EMBL" id="EHG16095.1"/>
    </source>
</evidence>
<keyword evidence="1" id="KW-0732">Signal</keyword>
<accession>G6AGR1</accession>
<dbReference type="Proteomes" id="UP000004597">
    <property type="component" value="Unassembled WGS sequence"/>
</dbReference>
<reference evidence="2 3" key="1">
    <citation type="submission" date="2011-10" db="EMBL/GenBank/DDBJ databases">
        <title>The Genome Sequence of Prevotella histicola F0411.</title>
        <authorList>
            <consortium name="The Broad Institute Genome Sequencing Platform"/>
            <person name="Earl A."/>
            <person name="Ward D."/>
            <person name="Feldgarden M."/>
            <person name="Gevers D."/>
            <person name="Izard J."/>
            <person name="Ganesan A."/>
            <person name="Blanton J.M."/>
            <person name="Baranova O.V."/>
            <person name="Tanner A.C."/>
            <person name="Mathney J.M.J."/>
            <person name="Dewhirst F.E."/>
            <person name="Young S.K."/>
            <person name="Zeng Q."/>
            <person name="Gargeya S."/>
            <person name="Fitzgerald M."/>
            <person name="Haas B."/>
            <person name="Abouelleil A."/>
            <person name="Alvarado L."/>
            <person name="Arachchi H.M."/>
            <person name="Berlin A."/>
            <person name="Brown A."/>
            <person name="Chapman S.B."/>
            <person name="Chen Z."/>
            <person name="Dunbar C."/>
            <person name="Freedman E."/>
            <person name="Gearin G."/>
            <person name="Gellesch M."/>
            <person name="Goldberg J."/>
            <person name="Griggs A."/>
            <person name="Gujja S."/>
            <person name="Heiman D."/>
            <person name="Howarth C."/>
            <person name="Larson L."/>
            <person name="Lui A."/>
            <person name="MacDonald P.J.P."/>
            <person name="Montmayeur A."/>
            <person name="Murphy C."/>
            <person name="Neiman D."/>
            <person name="Pearson M."/>
            <person name="Priest M."/>
            <person name="Roberts A."/>
            <person name="Saif S."/>
            <person name="Shea T."/>
            <person name="Shenoy N."/>
            <person name="Sisk P."/>
            <person name="Stolte C."/>
            <person name="Sykes S."/>
            <person name="Wortman J."/>
            <person name="Nusbaum C."/>
            <person name="Birren B."/>
        </authorList>
    </citation>
    <scope>NUCLEOTIDE SEQUENCE [LARGE SCALE GENOMIC DNA]</scope>
    <source>
        <strain evidence="2 3">F0411</strain>
    </source>
</reference>
<dbReference type="RefSeq" id="WP_008823168.1">
    <property type="nucleotide sequence ID" value="NZ_JH376763.1"/>
</dbReference>
<sequence>MKKTLLLCFLLSGWILSALGQASFNIDGFSKQYYGKVYFADTSALTSAGWVEVYDRITNKKLIHVDADELSFDLHDGEIKPNIAEIPYGEYSVLLYQDYNFDGKKDFAIMDGFNSCYQGPSFLIYLATENGFQFSGDFTELAQDFCGMFSVDYKEKTLSTMTKDGCCWHQFSKYIVEDNKPKLIRTFTDNLKNDPLHIQTTEEWDGKKMVESVSTTINLKSESVENYFKFHVDAMNKSIILYNKNGHTLNYAIMDDKKNVEFYYPSDDSDQSEEFTYNKETGNVSFENKDTTYTIYEKSGKLGINITYKGKTHQWVGNPKSRKGSIGKLLRVKLDNVVYQSSNT</sequence>
<organism evidence="2 3">
    <name type="scientific">Prevotella histicola F0411</name>
    <dbReference type="NCBI Taxonomy" id="857291"/>
    <lineage>
        <taxon>Bacteria</taxon>
        <taxon>Pseudomonadati</taxon>
        <taxon>Bacteroidota</taxon>
        <taxon>Bacteroidia</taxon>
        <taxon>Bacteroidales</taxon>
        <taxon>Prevotellaceae</taxon>
        <taxon>Prevotella</taxon>
    </lineage>
</organism>
<comment type="caution">
    <text evidence="2">The sequence shown here is derived from an EMBL/GenBank/DDBJ whole genome shotgun (WGS) entry which is preliminary data.</text>
</comment>
<dbReference type="GeneID" id="66732153"/>
<keyword evidence="3" id="KW-1185">Reference proteome</keyword>
<dbReference type="NCBIfam" id="NF047539">
    <property type="entry name" value="XAC2610_fam"/>
    <property type="match status" value="1"/>
</dbReference>
<dbReference type="InterPro" id="IPR058087">
    <property type="entry name" value="XAC2610_dom"/>
</dbReference>
<evidence type="ECO:0000313" key="3">
    <source>
        <dbReference type="Proteomes" id="UP000004597"/>
    </source>
</evidence>
<evidence type="ECO:0000256" key="1">
    <source>
        <dbReference type="SAM" id="SignalP"/>
    </source>
</evidence>
<gene>
    <name evidence="2" type="ORF">HMPREF9138_01257</name>
</gene>
<proteinExistence type="predicted"/>